<comment type="caution">
    <text evidence="1">The sequence shown here is derived from an EMBL/GenBank/DDBJ whole genome shotgun (WGS) entry which is preliminary data.</text>
</comment>
<dbReference type="Proteomes" id="UP001148838">
    <property type="component" value="Unassembled WGS sequence"/>
</dbReference>
<keyword evidence="2" id="KW-1185">Reference proteome</keyword>
<evidence type="ECO:0000313" key="2">
    <source>
        <dbReference type="Proteomes" id="UP001148838"/>
    </source>
</evidence>
<evidence type="ECO:0000313" key="1">
    <source>
        <dbReference type="EMBL" id="KAJ4444466.1"/>
    </source>
</evidence>
<name>A0ABQ8TEN4_PERAM</name>
<protein>
    <submittedName>
        <fullName evidence="1">Uncharacterized protein</fullName>
    </submittedName>
</protein>
<reference evidence="1 2" key="1">
    <citation type="journal article" date="2022" name="Allergy">
        <title>Genome assembly and annotation of Periplaneta americana reveal a comprehensive cockroach allergen profile.</title>
        <authorList>
            <person name="Wang L."/>
            <person name="Xiong Q."/>
            <person name="Saelim N."/>
            <person name="Wang L."/>
            <person name="Nong W."/>
            <person name="Wan A.T."/>
            <person name="Shi M."/>
            <person name="Liu X."/>
            <person name="Cao Q."/>
            <person name="Hui J.H.L."/>
            <person name="Sookrung N."/>
            <person name="Leung T.F."/>
            <person name="Tungtrongchitr A."/>
            <person name="Tsui S.K.W."/>
        </authorList>
    </citation>
    <scope>NUCLEOTIDE SEQUENCE [LARGE SCALE GENOMIC DNA]</scope>
    <source>
        <strain evidence="1">PWHHKU_190912</strain>
    </source>
</reference>
<accession>A0ABQ8TEN4</accession>
<dbReference type="EMBL" id="JAJSOF020000011">
    <property type="protein sequence ID" value="KAJ4444466.1"/>
    <property type="molecule type" value="Genomic_DNA"/>
</dbReference>
<gene>
    <name evidence="1" type="ORF">ANN_06258</name>
</gene>
<organism evidence="1 2">
    <name type="scientific">Periplaneta americana</name>
    <name type="common">American cockroach</name>
    <name type="synonym">Blatta americana</name>
    <dbReference type="NCBI Taxonomy" id="6978"/>
    <lineage>
        <taxon>Eukaryota</taxon>
        <taxon>Metazoa</taxon>
        <taxon>Ecdysozoa</taxon>
        <taxon>Arthropoda</taxon>
        <taxon>Hexapoda</taxon>
        <taxon>Insecta</taxon>
        <taxon>Pterygota</taxon>
        <taxon>Neoptera</taxon>
        <taxon>Polyneoptera</taxon>
        <taxon>Dictyoptera</taxon>
        <taxon>Blattodea</taxon>
        <taxon>Blattoidea</taxon>
        <taxon>Blattidae</taxon>
        <taxon>Blattinae</taxon>
        <taxon>Periplaneta</taxon>
    </lineage>
</organism>
<proteinExistence type="predicted"/>
<sequence length="295" mass="32583">MEEDEWYRIPASAGGGGGRTVKVTVSKLLDVLSPVYCMQMALYLIQGVAEREYQNHEVSLRRSLLHVPLPSSNRPAHNDITEPPVLLQSGDCTRVMTSFILRYFKPHTGYSVSLGRSLAIITNSRYGEHVGIARARNDYRKPMVALLSVLMCISRHAEGGEVRVDGSTVCTKKMNNCHIVHRTSGHSLLQCDSDFALIEKQQKVTKAFIPSDLLKIVQDSKVVKPFQESYFLKGAVVEEAIASCSDAPIAENIDVCVVLDEAENSQKPDINKAMQCEIGCETLRNVCGESDVSEP</sequence>